<evidence type="ECO:0000313" key="2">
    <source>
        <dbReference type="Proteomes" id="UP001299068"/>
    </source>
</evidence>
<evidence type="ECO:0000313" key="1">
    <source>
        <dbReference type="EMBL" id="MBY0754073.1"/>
    </source>
</evidence>
<gene>
    <name evidence="1" type="ORF">K5V21_01260</name>
</gene>
<organism evidence="1 2">
    <name type="scientific">Clostridium sardiniense</name>
    <name type="common">Clostridium absonum</name>
    <dbReference type="NCBI Taxonomy" id="29369"/>
    <lineage>
        <taxon>Bacteria</taxon>
        <taxon>Bacillati</taxon>
        <taxon>Bacillota</taxon>
        <taxon>Clostridia</taxon>
        <taxon>Eubacteriales</taxon>
        <taxon>Clostridiaceae</taxon>
        <taxon>Clostridium</taxon>
    </lineage>
</organism>
<sequence>MIQKSLVMSFKNELEKKVNITVKDVKESLDNTAVNDLMDLIISKGVFETSGGALVQKLDAEIITKETTDIEIV</sequence>
<dbReference type="EMBL" id="JAIKTU010000001">
    <property type="protein sequence ID" value="MBY0754073.1"/>
    <property type="molecule type" value="Genomic_DNA"/>
</dbReference>
<dbReference type="Pfam" id="PF11148">
    <property type="entry name" value="DUF2922"/>
    <property type="match status" value="1"/>
</dbReference>
<keyword evidence="2" id="KW-1185">Reference proteome</keyword>
<dbReference type="RefSeq" id="WP_204593316.1">
    <property type="nucleotide sequence ID" value="NZ_JAFBDA010000001.1"/>
</dbReference>
<dbReference type="Proteomes" id="UP001299068">
    <property type="component" value="Unassembled WGS sequence"/>
</dbReference>
<name>A0ABS7KTC9_CLOSR</name>
<reference evidence="1 2" key="1">
    <citation type="journal article" date="2021" name="Cell Host Microbe">
        <title>in vivo commensal control of Clostridioides difficile virulence.</title>
        <authorList>
            <person name="Girinathan B.P."/>
            <person name="Dibenedetto N."/>
            <person name="Worley J.N."/>
            <person name="Peltier J."/>
            <person name="Arrieta-Ortiz M.L."/>
            <person name="Rupa Christinal Immanuel S."/>
            <person name="Lavin R."/>
            <person name="Delaney M.L."/>
            <person name="Cummins C."/>
            <person name="Hoffmann M."/>
            <person name="Luo Y."/>
            <person name="Gonzalez-Escalona N."/>
            <person name="Allard M."/>
            <person name="Onderdonk A.B."/>
            <person name="Gerber G.K."/>
            <person name="Sonenshein A.L."/>
            <person name="Baliga N."/>
            <person name="Dupuy B."/>
            <person name="Bry L."/>
        </authorList>
    </citation>
    <scope>NUCLEOTIDE SEQUENCE [LARGE SCALE GENOMIC DNA]</scope>
    <source>
        <strain evidence="1 2">DSM 599</strain>
    </source>
</reference>
<proteinExistence type="predicted"/>
<accession>A0ABS7KTC9</accession>
<comment type="caution">
    <text evidence="1">The sequence shown here is derived from an EMBL/GenBank/DDBJ whole genome shotgun (WGS) entry which is preliminary data.</text>
</comment>
<dbReference type="InterPro" id="IPR021321">
    <property type="entry name" value="DUF2922"/>
</dbReference>
<protein>
    <submittedName>
        <fullName evidence="1">DUF2922 domain-containing protein</fullName>
    </submittedName>
</protein>